<feature type="transmembrane region" description="Helical" evidence="10">
    <location>
        <begin position="12"/>
        <end position="32"/>
    </location>
</feature>
<keyword evidence="4 10" id="KW-0633">Potassium transport</keyword>
<evidence type="ECO:0000313" key="13">
    <source>
        <dbReference type="Proteomes" id="UP000218811"/>
    </source>
</evidence>
<dbReference type="PIRSF" id="PIRSF002450">
    <property type="entry name" value="K+_transpter_TRK"/>
    <property type="match status" value="1"/>
</dbReference>
<organism evidence="12 13">
    <name type="scientific">Wolfiporia cocos (strain MD-104)</name>
    <name type="common">Brown rot fungus</name>
    <dbReference type="NCBI Taxonomy" id="742152"/>
    <lineage>
        <taxon>Eukaryota</taxon>
        <taxon>Fungi</taxon>
        <taxon>Dikarya</taxon>
        <taxon>Basidiomycota</taxon>
        <taxon>Agaricomycotina</taxon>
        <taxon>Agaricomycetes</taxon>
        <taxon>Polyporales</taxon>
        <taxon>Phaeolaceae</taxon>
        <taxon>Wolfiporia</taxon>
    </lineage>
</organism>
<dbReference type="PANTHER" id="PTHR31064">
    <property type="entry name" value="POTASSIUM TRANSPORT PROTEIN DDB_G0292412-RELATED"/>
    <property type="match status" value="1"/>
</dbReference>
<keyword evidence="9 10" id="KW-0472">Membrane</keyword>
<dbReference type="OMA" id="ILMYINI"/>
<evidence type="ECO:0000256" key="2">
    <source>
        <dbReference type="ARBA" id="ARBA00009137"/>
    </source>
</evidence>
<dbReference type="InterPro" id="IPR051143">
    <property type="entry name" value="TrkH_K-transport"/>
</dbReference>
<dbReference type="GO" id="GO:1990573">
    <property type="term" value="P:potassium ion import across plasma membrane"/>
    <property type="evidence" value="ECO:0007669"/>
    <property type="project" value="TreeGrafter"/>
</dbReference>
<keyword evidence="6 10" id="KW-0630">Potassium</keyword>
<dbReference type="NCBIfam" id="TIGR00934">
    <property type="entry name" value="2a38euk"/>
    <property type="match status" value="1"/>
</dbReference>
<dbReference type="GO" id="GO:0030007">
    <property type="term" value="P:intracellular potassium ion homeostasis"/>
    <property type="evidence" value="ECO:0007669"/>
    <property type="project" value="UniProtKB-UniRule"/>
</dbReference>
<feature type="transmembrane region" description="Helical" evidence="10">
    <location>
        <begin position="323"/>
        <end position="348"/>
    </location>
</feature>
<feature type="transmembrane region" description="Helical" evidence="10">
    <location>
        <begin position="461"/>
        <end position="481"/>
    </location>
</feature>
<feature type="transmembrane region" description="Helical" evidence="10">
    <location>
        <begin position="400"/>
        <end position="427"/>
    </location>
</feature>
<sequence>MWSHVTSNLDFYRIHLFFLVFCPLILSAIAYASNGEFKIHYIDLLFVFVSGSTGTGLTTIDLSSTTTWQQVILAILEITGNPVFVSWIVVYIRRRYFLSRLEFIVAAQLEKRPAHTRSVPAVPTFQVVCGAMPGSSNKPPWSGVAPKSKRYPPIISSDMVRRVDVEPHKINPMGTPTRTASHDSRATAVARSPAAMRLALSDSREANAARVRFPDREAALRGDDDDNGGFPSVPQMVSRTLHAMFPRLHRRIRRTVTMPRTKTLIPRVGDMGDSSAQPPSPVSVEEVSYLPFRATVGRNSTFHGLTADQAEELGGMEYRALTALLWIVPLYYFGLLAISFIVIAPYMALSRWQYNFMVPQQHRNINSIWFSAFQVVGAWANTGMSLVDQNMIPFRTAYPMIIFLVICVLAGNSLFPVFLRFMIWILLKLSPEKSRTEQTLAFLLDHPRRCFIYLFPSSQTWLLFSIQIGIDLTSCIATLILDLGNPATGTISGGVRVINAVLAAVAVRSSGFQSIPISTLVPAVQVLYTILMYINIYPIALSVRSTNVYEDKALGIYEADKEKPFIDPDELEQQWRSGAESRVAIWGKDLMRHARKQLSYDMWWLALSLFLLCIIERDGLMNTDNDSWFNVFALIFELVSAYGTVGLSLGIPYANYSFSGALHTLSKLIICAVMIRGRHRGLPVALDRAVLLPHHLQRREDDPAPPSAGAPETPTPRAEEKQLDLMTTTTTSRSRSLSFAGDGMKETAGAVRIIDRIPELEEVGRAVERSPPV</sequence>
<dbReference type="InterPro" id="IPR004773">
    <property type="entry name" value="K/Na_transp_Trk1/HKT1"/>
</dbReference>
<evidence type="ECO:0000313" key="12">
    <source>
        <dbReference type="EMBL" id="PCH40404.1"/>
    </source>
</evidence>
<dbReference type="PANTHER" id="PTHR31064:SF30">
    <property type="entry name" value="HIGH-AFFINITY POTASSIUM TRANSPORT PROTEIN-RELATED"/>
    <property type="match status" value="1"/>
</dbReference>
<feature type="region of interest" description="Disordered" evidence="11">
    <location>
        <begin position="697"/>
        <end position="743"/>
    </location>
</feature>
<reference evidence="12 13" key="1">
    <citation type="journal article" date="2012" name="Science">
        <title>The Paleozoic origin of enzymatic lignin decomposition reconstructed from 31 fungal genomes.</title>
        <authorList>
            <person name="Floudas D."/>
            <person name="Binder M."/>
            <person name="Riley R."/>
            <person name="Barry K."/>
            <person name="Blanchette R.A."/>
            <person name="Henrissat B."/>
            <person name="Martinez A.T."/>
            <person name="Otillar R."/>
            <person name="Spatafora J.W."/>
            <person name="Yadav J.S."/>
            <person name="Aerts A."/>
            <person name="Benoit I."/>
            <person name="Boyd A."/>
            <person name="Carlson A."/>
            <person name="Copeland A."/>
            <person name="Coutinho P.M."/>
            <person name="de Vries R.P."/>
            <person name="Ferreira P."/>
            <person name="Findley K."/>
            <person name="Foster B."/>
            <person name="Gaskell J."/>
            <person name="Glotzer D."/>
            <person name="Gorecki P."/>
            <person name="Heitman J."/>
            <person name="Hesse C."/>
            <person name="Hori C."/>
            <person name="Igarashi K."/>
            <person name="Jurgens J.A."/>
            <person name="Kallen N."/>
            <person name="Kersten P."/>
            <person name="Kohler A."/>
            <person name="Kuees U."/>
            <person name="Kumar T.K.A."/>
            <person name="Kuo A."/>
            <person name="LaButti K."/>
            <person name="Larrondo L.F."/>
            <person name="Lindquist E."/>
            <person name="Ling A."/>
            <person name="Lombard V."/>
            <person name="Lucas S."/>
            <person name="Lundell T."/>
            <person name="Martin R."/>
            <person name="McLaughlin D.J."/>
            <person name="Morgenstern I."/>
            <person name="Morin E."/>
            <person name="Murat C."/>
            <person name="Nagy L.G."/>
            <person name="Nolan M."/>
            <person name="Ohm R.A."/>
            <person name="Patyshakuliyeva A."/>
            <person name="Rokas A."/>
            <person name="Ruiz-Duenas F.J."/>
            <person name="Sabat G."/>
            <person name="Salamov A."/>
            <person name="Samejima M."/>
            <person name="Schmutz J."/>
            <person name="Slot J.C."/>
            <person name="St John F."/>
            <person name="Stenlid J."/>
            <person name="Sun H."/>
            <person name="Sun S."/>
            <person name="Syed K."/>
            <person name="Tsang A."/>
            <person name="Wiebenga A."/>
            <person name="Young D."/>
            <person name="Pisabarro A."/>
            <person name="Eastwood D.C."/>
            <person name="Martin F."/>
            <person name="Cullen D."/>
            <person name="Grigoriev I.V."/>
            <person name="Hibbett D.S."/>
        </authorList>
    </citation>
    <scope>NUCLEOTIDE SEQUENCE [LARGE SCALE GENOMIC DNA]</scope>
    <source>
        <strain evidence="12 13">MD-104</strain>
    </source>
</reference>
<dbReference type="GO" id="GO:0005886">
    <property type="term" value="C:plasma membrane"/>
    <property type="evidence" value="ECO:0007669"/>
    <property type="project" value="InterPro"/>
</dbReference>
<dbReference type="InterPro" id="IPR015958">
    <property type="entry name" value="Trk1_fungi"/>
</dbReference>
<evidence type="ECO:0000256" key="11">
    <source>
        <dbReference type="SAM" id="MobiDB-lite"/>
    </source>
</evidence>
<keyword evidence="5 10" id="KW-0812">Transmembrane</keyword>
<evidence type="ECO:0000256" key="3">
    <source>
        <dbReference type="ARBA" id="ARBA00022448"/>
    </source>
</evidence>
<feature type="transmembrane region" description="Helical" evidence="10">
    <location>
        <begin position="598"/>
        <end position="615"/>
    </location>
</feature>
<feature type="transmembrane region" description="Helical" evidence="10">
    <location>
        <begin position="72"/>
        <end position="92"/>
    </location>
</feature>
<dbReference type="STRING" id="742152.A0A2H3JUL1"/>
<dbReference type="AlphaFoldDB" id="A0A2H3JUL1"/>
<feature type="compositionally biased region" description="Low complexity" evidence="11">
    <location>
        <begin position="727"/>
        <end position="736"/>
    </location>
</feature>
<evidence type="ECO:0000256" key="6">
    <source>
        <dbReference type="ARBA" id="ARBA00022958"/>
    </source>
</evidence>
<comment type="subcellular location">
    <subcellularLocation>
        <location evidence="1">Membrane</location>
        <topology evidence="1">Multi-pass membrane protein</topology>
    </subcellularLocation>
</comment>
<comment type="similarity">
    <text evidence="2 10">Belongs to the TrkH potassium transport family.</text>
</comment>
<keyword evidence="8 10" id="KW-0406">Ion transport</keyword>
<evidence type="ECO:0000256" key="7">
    <source>
        <dbReference type="ARBA" id="ARBA00022989"/>
    </source>
</evidence>
<feature type="transmembrane region" description="Helical" evidence="10">
    <location>
        <begin position="519"/>
        <end position="540"/>
    </location>
</feature>
<evidence type="ECO:0000256" key="10">
    <source>
        <dbReference type="PIRNR" id="PIRNR002450"/>
    </source>
</evidence>
<evidence type="ECO:0000256" key="1">
    <source>
        <dbReference type="ARBA" id="ARBA00004141"/>
    </source>
</evidence>
<dbReference type="Proteomes" id="UP000218811">
    <property type="component" value="Unassembled WGS sequence"/>
</dbReference>
<protein>
    <recommendedName>
        <fullName evidence="10">Potassium transport protein</fullName>
    </recommendedName>
</protein>
<name>A0A2H3JUL1_WOLCO</name>
<evidence type="ECO:0000256" key="8">
    <source>
        <dbReference type="ARBA" id="ARBA00023065"/>
    </source>
</evidence>
<keyword evidence="7 10" id="KW-1133">Transmembrane helix</keyword>
<keyword evidence="3 10" id="KW-0813">Transport</keyword>
<dbReference type="EMBL" id="KB468053">
    <property type="protein sequence ID" value="PCH40404.1"/>
    <property type="molecule type" value="Genomic_DNA"/>
</dbReference>
<proteinExistence type="inferred from homology"/>
<evidence type="ECO:0000256" key="9">
    <source>
        <dbReference type="ARBA" id="ARBA00023136"/>
    </source>
</evidence>
<feature type="transmembrane region" description="Helical" evidence="10">
    <location>
        <begin position="39"/>
        <end position="60"/>
    </location>
</feature>
<accession>A0A2H3JUL1</accession>
<dbReference type="Pfam" id="PF02386">
    <property type="entry name" value="TrkH"/>
    <property type="match status" value="1"/>
</dbReference>
<feature type="transmembrane region" description="Helical" evidence="10">
    <location>
        <begin position="627"/>
        <end position="650"/>
    </location>
</feature>
<dbReference type="GO" id="GO:0140107">
    <property type="term" value="F:high-affinity potassium ion transmembrane transporter activity"/>
    <property type="evidence" value="ECO:0007669"/>
    <property type="project" value="TreeGrafter"/>
</dbReference>
<evidence type="ECO:0000256" key="4">
    <source>
        <dbReference type="ARBA" id="ARBA00022538"/>
    </source>
</evidence>
<dbReference type="OrthoDB" id="9999863at2759"/>
<gene>
    <name evidence="12" type="ORF">WOLCODRAFT_117215</name>
</gene>
<keyword evidence="13" id="KW-1185">Reference proteome</keyword>
<evidence type="ECO:0000256" key="5">
    <source>
        <dbReference type="ARBA" id="ARBA00022692"/>
    </source>
</evidence>
<dbReference type="InterPro" id="IPR003445">
    <property type="entry name" value="Cat_transpt"/>
</dbReference>